<dbReference type="PROSITE" id="PS51257">
    <property type="entry name" value="PROKAR_LIPOPROTEIN"/>
    <property type="match status" value="1"/>
</dbReference>
<reference evidence="1 2" key="1">
    <citation type="submission" date="2020-10" db="EMBL/GenBank/DDBJ databases">
        <title>complete genome sequencing of Lysobacter sp. H23M41.</title>
        <authorList>
            <person name="Bae J.-W."/>
            <person name="Lee S.-Y."/>
        </authorList>
    </citation>
    <scope>NUCLEOTIDE SEQUENCE [LARGE SCALE GENOMIC DNA]</scope>
    <source>
        <strain evidence="1 2">H23M41</strain>
    </source>
</reference>
<name>A0A7S6UKE8_9GAMM</name>
<gene>
    <name evidence="1" type="ORF">INQ42_11990</name>
</gene>
<sequence length="312" mass="33569">MTLIRRSVFAPAHYTAAIVLAAAIIASGCNRNPERASVAPTGDTPVAAVNQLVKDLRDNDLVAYAEHALPPTLHQEVAMAWSEGRTTWPLSELPLSEQLPGFITTLAEPEAEKTLLAAFRRQFSGADRELRTAASTLGLFAAQYVQRSSSYSDVEREHYVQLIVALSNWGKNAPLADPSLAKVAVPQLVAAARLTGLGQPGALRQAGMQRSLTRLGPFLSRLKVVLDPYGLDIDATLDGAQARLIEQTGDTAKVRLDYTLAGEAVDAQILLERRDGRWYLSNLLRHAEAQAVAPSPAATPAGREALSKSLPH</sequence>
<proteinExistence type="predicted"/>
<evidence type="ECO:0000313" key="1">
    <source>
        <dbReference type="EMBL" id="QOW21913.1"/>
    </source>
</evidence>
<organism evidence="1 2">
    <name type="scientific">Novilysobacter avium</name>
    <dbReference type="NCBI Taxonomy" id="2781023"/>
    <lineage>
        <taxon>Bacteria</taxon>
        <taxon>Pseudomonadati</taxon>
        <taxon>Pseudomonadota</taxon>
        <taxon>Gammaproteobacteria</taxon>
        <taxon>Lysobacterales</taxon>
        <taxon>Lysobacteraceae</taxon>
        <taxon>Novilysobacter</taxon>
    </lineage>
</organism>
<dbReference type="Proteomes" id="UP000593932">
    <property type="component" value="Chromosome"/>
</dbReference>
<dbReference type="RefSeq" id="WP_194034465.1">
    <property type="nucleotide sequence ID" value="NZ_CP063657.1"/>
</dbReference>
<keyword evidence="2" id="KW-1185">Reference proteome</keyword>
<accession>A0A7S6UKE8</accession>
<evidence type="ECO:0008006" key="3">
    <source>
        <dbReference type="Google" id="ProtNLM"/>
    </source>
</evidence>
<dbReference type="EMBL" id="CP063657">
    <property type="protein sequence ID" value="QOW21913.1"/>
    <property type="molecule type" value="Genomic_DNA"/>
</dbReference>
<evidence type="ECO:0000313" key="2">
    <source>
        <dbReference type="Proteomes" id="UP000593932"/>
    </source>
</evidence>
<protein>
    <recommendedName>
        <fullName evidence="3">Lipoprotein</fullName>
    </recommendedName>
</protein>